<dbReference type="Pfam" id="PF13561">
    <property type="entry name" value="adh_short_C2"/>
    <property type="match status" value="1"/>
</dbReference>
<accession>A0ABT7ELS6</accession>
<name>A0ABT7ELS6_9GAMM</name>
<dbReference type="PANTHER" id="PTHR48107:SF7">
    <property type="entry name" value="RE15974P"/>
    <property type="match status" value="1"/>
</dbReference>
<evidence type="ECO:0000313" key="4">
    <source>
        <dbReference type="Proteomes" id="UP001231915"/>
    </source>
</evidence>
<dbReference type="Gene3D" id="3.40.50.720">
    <property type="entry name" value="NAD(P)-binding Rossmann-like Domain"/>
    <property type="match status" value="1"/>
</dbReference>
<keyword evidence="2" id="KW-0560">Oxidoreductase</keyword>
<dbReference type="InterPro" id="IPR002347">
    <property type="entry name" value="SDR_fam"/>
</dbReference>
<evidence type="ECO:0000256" key="1">
    <source>
        <dbReference type="ARBA" id="ARBA00006484"/>
    </source>
</evidence>
<gene>
    <name evidence="3" type="ORF">QNM18_13180</name>
</gene>
<proteinExistence type="inferred from homology"/>
<dbReference type="Proteomes" id="UP001231915">
    <property type="component" value="Unassembled WGS sequence"/>
</dbReference>
<comment type="caution">
    <text evidence="3">The sequence shown here is derived from an EMBL/GenBank/DDBJ whole genome shotgun (WGS) entry which is preliminary data.</text>
</comment>
<protein>
    <submittedName>
        <fullName evidence="3">SDR family oxidoreductase</fullName>
    </submittedName>
</protein>
<dbReference type="PRINTS" id="PR00081">
    <property type="entry name" value="GDHRDH"/>
</dbReference>
<dbReference type="InterPro" id="IPR036291">
    <property type="entry name" value="NAD(P)-bd_dom_sf"/>
</dbReference>
<evidence type="ECO:0000256" key="2">
    <source>
        <dbReference type="ARBA" id="ARBA00023002"/>
    </source>
</evidence>
<organism evidence="3 4">
    <name type="scientific">Pseudoalteromonas obscura</name>
    <dbReference type="NCBI Taxonomy" id="3048491"/>
    <lineage>
        <taxon>Bacteria</taxon>
        <taxon>Pseudomonadati</taxon>
        <taxon>Pseudomonadota</taxon>
        <taxon>Gammaproteobacteria</taxon>
        <taxon>Alteromonadales</taxon>
        <taxon>Pseudoalteromonadaceae</taxon>
        <taxon>Pseudoalteromonas</taxon>
    </lineage>
</organism>
<dbReference type="EMBL" id="JASJUT010000005">
    <property type="protein sequence ID" value="MDK2596007.1"/>
    <property type="molecule type" value="Genomic_DNA"/>
</dbReference>
<keyword evidence="4" id="KW-1185">Reference proteome</keyword>
<sequence length="251" mass="27294">MSTGLKDKVVVITGGAKNMGQAFALNLAKQGCDIVIHYHSDSSFIEAEKTAQKVTEMGQRALVIQGDLTQQSHVINLFTQTKEAYGKVDIVINNAGQISKKAFIDYTEDDFNRLFNINCKGAFFVMQQAAQYLEDNGRVINIGTSLLDAFTGNYALYAGSKAPLEQFTKALAKEVGARGITVNMICPGPIDTDFFHQQEDPDSVAFLNTASVAGRLGKVEDIVPIVEFIASPKSQWTTGQTLLINGGFVTR</sequence>
<evidence type="ECO:0000313" key="3">
    <source>
        <dbReference type="EMBL" id="MDK2596007.1"/>
    </source>
</evidence>
<dbReference type="PANTHER" id="PTHR48107">
    <property type="entry name" value="NADPH-DEPENDENT ALDEHYDE REDUCTASE-LIKE PROTEIN, CHLOROPLASTIC-RELATED"/>
    <property type="match status" value="1"/>
</dbReference>
<dbReference type="SUPFAM" id="SSF51735">
    <property type="entry name" value="NAD(P)-binding Rossmann-fold domains"/>
    <property type="match status" value="1"/>
</dbReference>
<comment type="similarity">
    <text evidence="1">Belongs to the short-chain dehydrogenases/reductases (SDR) family.</text>
</comment>
<reference evidence="3 4" key="1">
    <citation type="submission" date="2023-05" db="EMBL/GenBank/DDBJ databases">
        <title>Pseudoalteromonas ardens sp. nov., Pseudoalteromonas obscura sp. nov., and Pseudoalteromonas umbrosa sp. nov., isolated from the coral Montipora capitata.</title>
        <authorList>
            <person name="Thomas E.M."/>
            <person name="Smith E.M."/>
            <person name="Papke E."/>
            <person name="Shlafstein M.D."/>
            <person name="Oline D.K."/>
            <person name="Videau P."/>
            <person name="Saw J.H."/>
            <person name="Strangman W.K."/>
            <person name="Ushijima B."/>
        </authorList>
    </citation>
    <scope>NUCLEOTIDE SEQUENCE [LARGE SCALE GENOMIC DNA]</scope>
    <source>
        <strain evidence="3 4">P94</strain>
    </source>
</reference>
<dbReference type="RefSeq" id="WP_211011724.1">
    <property type="nucleotide sequence ID" value="NZ_JASJUT010000005.1"/>
</dbReference>
<dbReference type="PRINTS" id="PR00080">
    <property type="entry name" value="SDRFAMILY"/>
</dbReference>